<proteinExistence type="predicted"/>
<keyword evidence="3" id="KW-1185">Reference proteome</keyword>
<dbReference type="AlphaFoldDB" id="A0A9W9YSE7"/>
<evidence type="ECO:0000313" key="3">
    <source>
        <dbReference type="Proteomes" id="UP001163046"/>
    </source>
</evidence>
<sequence length="214" mass="23832">MSNYDYNKGYRWFRFQKDSAIDSSLPALSSYRSTREINPILWMTTAEHVANNERGHVHCDSSVVSRTHEAPSLHLPIILTASISNGSHAGAPSLNVQDTDGYTEYGGNTDTLAFPLYIPTPTVLMGSDTAGPVLSQQSVVKRTPVHKTRTKRTVARKPSRDRANHKTQTSLDLQDCLFIQNGIQRFPANRKGFLSAEKEMDIKEWINGAKPSSK</sequence>
<dbReference type="OrthoDB" id="5968579at2759"/>
<feature type="region of interest" description="Disordered" evidence="1">
    <location>
        <begin position="143"/>
        <end position="167"/>
    </location>
</feature>
<accession>A0A9W9YSE7</accession>
<protein>
    <submittedName>
        <fullName evidence="2">Uncharacterized protein</fullName>
    </submittedName>
</protein>
<dbReference type="Proteomes" id="UP001163046">
    <property type="component" value="Unassembled WGS sequence"/>
</dbReference>
<feature type="compositionally biased region" description="Basic residues" evidence="1">
    <location>
        <begin position="143"/>
        <end position="157"/>
    </location>
</feature>
<comment type="caution">
    <text evidence="2">The sequence shown here is derived from an EMBL/GenBank/DDBJ whole genome shotgun (WGS) entry which is preliminary data.</text>
</comment>
<reference evidence="2" key="1">
    <citation type="submission" date="2023-01" db="EMBL/GenBank/DDBJ databases">
        <title>Genome assembly of the deep-sea coral Lophelia pertusa.</title>
        <authorList>
            <person name="Herrera S."/>
            <person name="Cordes E."/>
        </authorList>
    </citation>
    <scope>NUCLEOTIDE SEQUENCE</scope>
    <source>
        <strain evidence="2">USNM1676648</strain>
        <tissue evidence="2">Polyp</tissue>
    </source>
</reference>
<evidence type="ECO:0000313" key="2">
    <source>
        <dbReference type="EMBL" id="KAJ7361773.1"/>
    </source>
</evidence>
<evidence type="ECO:0000256" key="1">
    <source>
        <dbReference type="SAM" id="MobiDB-lite"/>
    </source>
</evidence>
<gene>
    <name evidence="2" type="ORF">OS493_014414</name>
</gene>
<organism evidence="2 3">
    <name type="scientific">Desmophyllum pertusum</name>
    <dbReference type="NCBI Taxonomy" id="174260"/>
    <lineage>
        <taxon>Eukaryota</taxon>
        <taxon>Metazoa</taxon>
        <taxon>Cnidaria</taxon>
        <taxon>Anthozoa</taxon>
        <taxon>Hexacorallia</taxon>
        <taxon>Scleractinia</taxon>
        <taxon>Caryophylliina</taxon>
        <taxon>Caryophylliidae</taxon>
        <taxon>Desmophyllum</taxon>
    </lineage>
</organism>
<name>A0A9W9YSE7_9CNID</name>
<dbReference type="EMBL" id="MU827308">
    <property type="protein sequence ID" value="KAJ7361773.1"/>
    <property type="molecule type" value="Genomic_DNA"/>
</dbReference>